<dbReference type="GO" id="GO:0005737">
    <property type="term" value="C:cytoplasm"/>
    <property type="evidence" value="ECO:0007669"/>
    <property type="project" value="UniProtKB-SubCell"/>
</dbReference>
<dbReference type="PANTHER" id="PTHR45653">
    <property type="entry name" value="DEDICATOR OF CYTOKINESIS"/>
    <property type="match status" value="1"/>
</dbReference>
<dbReference type="InterPro" id="IPR042455">
    <property type="entry name" value="DOCK_N_sub1"/>
</dbReference>
<gene>
    <name evidence="8" type="ORF">A3Q56_05005</name>
</gene>
<dbReference type="SMART" id="SM00326">
    <property type="entry name" value="SH3"/>
    <property type="match status" value="1"/>
</dbReference>
<dbReference type="InterPro" id="IPR032376">
    <property type="entry name" value="DOCK_N"/>
</dbReference>
<keyword evidence="3" id="KW-0963">Cytoplasm</keyword>
<feature type="domain" description="SH3" evidence="6">
    <location>
        <begin position="8"/>
        <end position="69"/>
    </location>
</feature>
<organism evidence="8 9">
    <name type="scientific">Intoshia linei</name>
    <dbReference type="NCBI Taxonomy" id="1819745"/>
    <lineage>
        <taxon>Eukaryota</taxon>
        <taxon>Metazoa</taxon>
        <taxon>Spiralia</taxon>
        <taxon>Lophotrochozoa</taxon>
        <taxon>Mesozoa</taxon>
        <taxon>Orthonectida</taxon>
        <taxon>Rhopaluridae</taxon>
        <taxon>Intoshia</taxon>
    </lineage>
</organism>
<dbReference type="Proteomes" id="UP000078046">
    <property type="component" value="Unassembled WGS sequence"/>
</dbReference>
<dbReference type="GO" id="GO:0005886">
    <property type="term" value="C:plasma membrane"/>
    <property type="evidence" value="ECO:0007669"/>
    <property type="project" value="TreeGrafter"/>
</dbReference>
<dbReference type="Pfam" id="PF16172">
    <property type="entry name" value="DOCK_N"/>
    <property type="match status" value="1"/>
</dbReference>
<comment type="subcellular location">
    <subcellularLocation>
        <location evidence="1">Cytoplasm</location>
    </subcellularLocation>
</comment>
<dbReference type="GO" id="GO:0005085">
    <property type="term" value="F:guanyl-nucleotide exchange factor activity"/>
    <property type="evidence" value="ECO:0007669"/>
    <property type="project" value="InterPro"/>
</dbReference>
<dbReference type="InterPro" id="IPR001452">
    <property type="entry name" value="SH3_domain"/>
</dbReference>
<dbReference type="PANTHER" id="PTHR45653:SF10">
    <property type="entry name" value="MYOBLAST CITY, ISOFORM B"/>
    <property type="match status" value="1"/>
</dbReference>
<evidence type="ECO:0000256" key="2">
    <source>
        <dbReference type="ARBA" id="ARBA00022443"/>
    </source>
</evidence>
<dbReference type="InterPro" id="IPR056372">
    <property type="entry name" value="TPR_DOCK"/>
</dbReference>
<feature type="domain" description="C2 DOCK-type" evidence="7">
    <location>
        <begin position="423"/>
        <end position="588"/>
    </location>
</feature>
<evidence type="ECO:0000256" key="5">
    <source>
        <dbReference type="PROSITE-ProRule" id="PRU00983"/>
    </source>
</evidence>
<comment type="caution">
    <text evidence="8">The sequence shown here is derived from an EMBL/GenBank/DDBJ whole genome shotgun (WGS) entry which is preliminary data.</text>
</comment>
<evidence type="ECO:0000313" key="9">
    <source>
        <dbReference type="Proteomes" id="UP000078046"/>
    </source>
</evidence>
<dbReference type="InterPro" id="IPR036028">
    <property type="entry name" value="SH3-like_dom_sf"/>
</dbReference>
<feature type="non-terminal residue" evidence="8">
    <location>
        <position position="1221"/>
    </location>
</feature>
<dbReference type="Gene3D" id="2.60.40.150">
    <property type="entry name" value="C2 domain"/>
    <property type="match status" value="1"/>
</dbReference>
<dbReference type="Pfam" id="PF00018">
    <property type="entry name" value="SH3_1"/>
    <property type="match status" value="1"/>
</dbReference>
<evidence type="ECO:0000256" key="1">
    <source>
        <dbReference type="ARBA" id="ARBA00004496"/>
    </source>
</evidence>
<dbReference type="PROSITE" id="PS50002">
    <property type="entry name" value="SH3"/>
    <property type="match status" value="1"/>
</dbReference>
<accession>A0A177B1E2</accession>
<dbReference type="OrthoDB" id="18896at2759"/>
<evidence type="ECO:0000259" key="7">
    <source>
        <dbReference type="PROSITE" id="PS51650"/>
    </source>
</evidence>
<evidence type="ECO:0000256" key="3">
    <source>
        <dbReference type="ARBA" id="ARBA00022490"/>
    </source>
</evidence>
<sequence>MSDWTNLKKPKKYVALYNFDLKNDESCIQMLMGDVLSVLKKTKEWFYGLNLRTKKKGIFPINFVDKHRIGSINFRASYDNTLTSQTSLIQLVMQTVREWYAQYDDFIQYSVDHNKWKAEAFQMNIIDNILEIYYKDLIKIGFFTKTDINILMWKIIKLIDNGNINFKLDLQVRDDEGRVLDPTITSVVTLFRQSHKMMEFLNSDDSQIGYNITRQEDYTQNFASICVNIVNVIFPQKYSFEIIITLYDKSSDTLISEPFIIELDSNGTTKDGELLGSINAVFKDIHLMDWKLENLYFFIYFIRIGPMFLKKNAENLTNYIRRPVGVAVHSLKYIADYNDLRSLTEFNELRENIYECLQSVSLEDNCKKIINNELDVVRTNDYFIFINIKLKKDQLADETLPNLNNLTVVKKLKMSIIDKFAERNDVYVKLVSAEFKKSDYNVECTIEVWNGDKLVDLVIKRGADSNNSNKFTSTVYHHEAKPIWNEYLCLSLDPSEIDNYVLKLKFQHRSSTESKDQSRKPFGYAFMRLGLDSKALTSNGLYQLMIYKHESKKNLVNIPIEAMKNLKIFAPPISTSIKTTFSDAQKLILRQNYLSPSSDVVCISITNSSTVLTNNKHLIIVFQGSIKLNNAKTVEIIEILNSIESINSDDKIKHFKVLMDCLLRLISSYNLPADILQKIFHSILGVILSMIEIQNKNARSLIETYIDEEFYLKNIHFSLLTAIKNEFARGEFNSMLKTGKCMRYLLRLIISSKKNLDLHEEDMDFKYLIKLMSDFFNIVKNIMEDKHDKNVYKMTILRYIPETIKDLALLFDAEYISEWFFNLLVPVLNMCEYNLQIMISLETILESPLFHKYEDVEGWILLAFELSISSMSELNEKISADIDGKYRSTFEISIRLLSDVIDRYEERFLTNLSPLFYRLLYKHLGKMVNITMFLLNSVHDVTKVNMYVVLLTILRLMSERSYLLYVKNTQDNVHEFFLNILSIFHLTITKNLFSDRIHELHMIQNSIIFDSMVCISDVMLTKQYGIPSMWKLFFTCALEFATQHSIQLHLLPESKSLRIMSRYDDYRISIAYKIRNIWNSIGTHRKELIKDILYLVIKVSMIPVQDVRSAVIPIIFDLMNEEFSRIVPESNAFKGNFEELEYNMFNHFRILISQGFGQDDYILNFEKIISTLFEKAVGKIREKGLQFIERIKTIYTLLVQLYQSMKSQAKFSIILAQYELL</sequence>
<dbReference type="InterPro" id="IPR027007">
    <property type="entry name" value="C2_DOCK-type_domain"/>
</dbReference>
<dbReference type="InterPro" id="IPR035892">
    <property type="entry name" value="C2_domain_sf"/>
</dbReference>
<evidence type="ECO:0000259" key="6">
    <source>
        <dbReference type="PROSITE" id="PS50002"/>
    </source>
</evidence>
<dbReference type="GO" id="GO:0007264">
    <property type="term" value="P:small GTPase-mediated signal transduction"/>
    <property type="evidence" value="ECO:0007669"/>
    <property type="project" value="InterPro"/>
</dbReference>
<comment type="similarity">
    <text evidence="5">Belongs to the DOCK family.</text>
</comment>
<name>A0A177B1E2_9BILA</name>
<evidence type="ECO:0000256" key="4">
    <source>
        <dbReference type="PROSITE-ProRule" id="PRU00192"/>
    </source>
</evidence>
<proteinExistence type="inferred from homology"/>
<dbReference type="PROSITE" id="PS51650">
    <property type="entry name" value="C2_DOCK"/>
    <property type="match status" value="1"/>
</dbReference>
<reference evidence="8 9" key="1">
    <citation type="submission" date="2016-04" db="EMBL/GenBank/DDBJ databases">
        <title>The genome of Intoshia linei affirms orthonectids as highly simplified spiralians.</title>
        <authorList>
            <person name="Mikhailov K.V."/>
            <person name="Slusarev G.S."/>
            <person name="Nikitin M.A."/>
            <person name="Logacheva M.D."/>
            <person name="Penin A."/>
            <person name="Aleoshin V."/>
            <person name="Panchin Y.V."/>
        </authorList>
    </citation>
    <scope>NUCLEOTIDE SEQUENCE [LARGE SCALE GENOMIC DNA]</scope>
    <source>
        <strain evidence="8">Intl2013</strain>
        <tissue evidence="8">Whole animal</tissue>
    </source>
</reference>
<dbReference type="Pfam" id="PF23554">
    <property type="entry name" value="TPR_DOCK"/>
    <property type="match status" value="1"/>
</dbReference>
<evidence type="ECO:0000313" key="8">
    <source>
        <dbReference type="EMBL" id="OAF67254.1"/>
    </source>
</evidence>
<dbReference type="EMBL" id="LWCA01000708">
    <property type="protein sequence ID" value="OAF67254.1"/>
    <property type="molecule type" value="Genomic_DNA"/>
</dbReference>
<dbReference type="Pfam" id="PF14429">
    <property type="entry name" value="DOCK-C2"/>
    <property type="match status" value="1"/>
</dbReference>
<keyword evidence="2 4" id="KW-0728">SH3 domain</keyword>
<dbReference type="SUPFAM" id="SSF50044">
    <property type="entry name" value="SH3-domain"/>
    <property type="match status" value="1"/>
</dbReference>
<protein>
    <submittedName>
        <fullName evidence="8">Uncharacterized protein</fullName>
    </submittedName>
</protein>
<dbReference type="AlphaFoldDB" id="A0A177B1E2"/>
<dbReference type="InterPro" id="IPR026791">
    <property type="entry name" value="DOCK"/>
</dbReference>
<dbReference type="Gene3D" id="1.20.1270.350">
    <property type="entry name" value="Dedicator of cytokinesis N-terminal subdomain"/>
    <property type="match status" value="1"/>
</dbReference>
<keyword evidence="9" id="KW-1185">Reference proteome</keyword>
<dbReference type="GO" id="GO:0031267">
    <property type="term" value="F:small GTPase binding"/>
    <property type="evidence" value="ECO:0007669"/>
    <property type="project" value="TreeGrafter"/>
</dbReference>
<dbReference type="Gene3D" id="2.30.30.40">
    <property type="entry name" value="SH3 Domains"/>
    <property type="match status" value="1"/>
</dbReference>